<evidence type="ECO:0000313" key="1">
    <source>
        <dbReference type="EMBL" id="CAJ1403770.1"/>
    </source>
</evidence>
<dbReference type="InterPro" id="IPR053139">
    <property type="entry name" value="Surface_bspA-like"/>
</dbReference>
<comment type="caution">
    <text evidence="1">The sequence shown here is derived from an EMBL/GenBank/DDBJ whole genome shotgun (WGS) entry which is preliminary data.</text>
</comment>
<keyword evidence="2" id="KW-1185">Reference proteome</keyword>
<dbReference type="SUPFAM" id="SSF52058">
    <property type="entry name" value="L domain-like"/>
    <property type="match status" value="1"/>
</dbReference>
<dbReference type="InterPro" id="IPR032675">
    <property type="entry name" value="LRR_dom_sf"/>
</dbReference>
<accession>A0AA36JEB1</accession>
<dbReference type="EMBL" id="CAUJNA010003508">
    <property type="protein sequence ID" value="CAJ1403770.1"/>
    <property type="molecule type" value="Genomic_DNA"/>
</dbReference>
<name>A0AA36JEB1_9DINO</name>
<gene>
    <name evidence="1" type="ORF">EVOR1521_LOCUS26360</name>
</gene>
<evidence type="ECO:0000313" key="2">
    <source>
        <dbReference type="Proteomes" id="UP001178507"/>
    </source>
</evidence>
<sequence>GTRTDAMAREITVRQLSGKADLFRLTDRTVRELKRELHGWLPCNDESKRTISSVGLVVGDRPLLNNEEMLSDAIPGAEVTAFLCIKPVTCSSASTAGCKLEDLRVVEIPEGEGQVGFEAFKYCRFLASVTMPDSVTRIDESAFQDCSSLADVAMSNCVTEIGALAFWGYGSLTSVTIPMTEGSLKRKVTASSGGIGCSAFEKCRSLRNVTIPSSVSVIGQNAFEDCCSLTSVAIPDSVSKIGGSAFRSCSSLASLTLPRSVTEIGCGAFQGCRSLASVAIPNSVTEMGKCPFQGCSLLAKATISNSLT</sequence>
<protein>
    <submittedName>
        <fullName evidence="1">Uncharacterized protein</fullName>
    </submittedName>
</protein>
<reference evidence="1" key="1">
    <citation type="submission" date="2023-08" db="EMBL/GenBank/DDBJ databases">
        <authorList>
            <person name="Chen Y."/>
            <person name="Shah S."/>
            <person name="Dougan E. K."/>
            <person name="Thang M."/>
            <person name="Chan C."/>
        </authorList>
    </citation>
    <scope>NUCLEOTIDE SEQUENCE</scope>
</reference>
<dbReference type="AlphaFoldDB" id="A0AA36JEB1"/>
<feature type="non-terminal residue" evidence="1">
    <location>
        <position position="1"/>
    </location>
</feature>
<dbReference type="Gene3D" id="3.80.10.10">
    <property type="entry name" value="Ribonuclease Inhibitor"/>
    <property type="match status" value="2"/>
</dbReference>
<dbReference type="Pfam" id="PF13306">
    <property type="entry name" value="LRR_5"/>
    <property type="match status" value="2"/>
</dbReference>
<proteinExistence type="predicted"/>
<dbReference type="InterPro" id="IPR026906">
    <property type="entry name" value="LRR_5"/>
</dbReference>
<dbReference type="Proteomes" id="UP001178507">
    <property type="component" value="Unassembled WGS sequence"/>
</dbReference>
<dbReference type="PANTHER" id="PTHR45661">
    <property type="entry name" value="SURFACE ANTIGEN"/>
    <property type="match status" value="1"/>
</dbReference>
<dbReference type="PANTHER" id="PTHR45661:SF3">
    <property type="entry name" value="IG-LIKE DOMAIN-CONTAINING PROTEIN"/>
    <property type="match status" value="1"/>
</dbReference>
<organism evidence="1 2">
    <name type="scientific">Effrenium voratum</name>
    <dbReference type="NCBI Taxonomy" id="2562239"/>
    <lineage>
        <taxon>Eukaryota</taxon>
        <taxon>Sar</taxon>
        <taxon>Alveolata</taxon>
        <taxon>Dinophyceae</taxon>
        <taxon>Suessiales</taxon>
        <taxon>Symbiodiniaceae</taxon>
        <taxon>Effrenium</taxon>
    </lineage>
</organism>